<evidence type="ECO:0000313" key="4">
    <source>
        <dbReference type="Proteomes" id="UP000653454"/>
    </source>
</evidence>
<feature type="region of interest" description="Disordered" evidence="1">
    <location>
        <begin position="69"/>
        <end position="90"/>
    </location>
</feature>
<proteinExistence type="predicted"/>
<feature type="signal peptide" evidence="2">
    <location>
        <begin position="1"/>
        <end position="44"/>
    </location>
</feature>
<evidence type="ECO:0000256" key="1">
    <source>
        <dbReference type="SAM" id="MobiDB-lite"/>
    </source>
</evidence>
<organism evidence="3 4">
    <name type="scientific">Plutella xylostella</name>
    <name type="common">Diamondback moth</name>
    <name type="synonym">Plutella maculipennis</name>
    <dbReference type="NCBI Taxonomy" id="51655"/>
    <lineage>
        <taxon>Eukaryota</taxon>
        <taxon>Metazoa</taxon>
        <taxon>Ecdysozoa</taxon>
        <taxon>Arthropoda</taxon>
        <taxon>Hexapoda</taxon>
        <taxon>Insecta</taxon>
        <taxon>Pterygota</taxon>
        <taxon>Neoptera</taxon>
        <taxon>Endopterygota</taxon>
        <taxon>Lepidoptera</taxon>
        <taxon>Glossata</taxon>
        <taxon>Ditrysia</taxon>
        <taxon>Yponomeutoidea</taxon>
        <taxon>Plutellidae</taxon>
        <taxon>Plutella</taxon>
    </lineage>
</organism>
<keyword evidence="2" id="KW-0732">Signal</keyword>
<dbReference type="Proteomes" id="UP000653454">
    <property type="component" value="Unassembled WGS sequence"/>
</dbReference>
<accession>A0A8S4E1R9</accession>
<dbReference type="EMBL" id="CAJHNJ030000010">
    <property type="protein sequence ID" value="CAG9108271.1"/>
    <property type="molecule type" value="Genomic_DNA"/>
</dbReference>
<reference evidence="3" key="1">
    <citation type="submission" date="2020-11" db="EMBL/GenBank/DDBJ databases">
        <authorList>
            <person name="Whiteford S."/>
        </authorList>
    </citation>
    <scope>NUCLEOTIDE SEQUENCE</scope>
</reference>
<feature type="chain" id="PRO_5035734507" evidence="2">
    <location>
        <begin position="45"/>
        <end position="90"/>
    </location>
</feature>
<evidence type="ECO:0000256" key="2">
    <source>
        <dbReference type="SAM" id="SignalP"/>
    </source>
</evidence>
<dbReference type="AlphaFoldDB" id="A0A8S4E1R9"/>
<keyword evidence="4" id="KW-1185">Reference proteome</keyword>
<comment type="caution">
    <text evidence="3">The sequence shown here is derived from an EMBL/GenBank/DDBJ whole genome shotgun (WGS) entry which is preliminary data.</text>
</comment>
<protein>
    <submittedName>
        <fullName evidence="3">(diamondback moth) hypothetical protein</fullName>
    </submittedName>
</protein>
<name>A0A8S4E1R9_PLUXY</name>
<evidence type="ECO:0000313" key="3">
    <source>
        <dbReference type="EMBL" id="CAG9108271.1"/>
    </source>
</evidence>
<sequence>MDVNQCCCDAKLSPNKKSIFGLRTQILSLLFVACFAADVSVAEADVSCAAVRSHFQSKGMLSAVDIQDQPNSGCPLSGKSGKVREKSGKL</sequence>
<gene>
    <name evidence="3" type="ORF">PLXY2_LOCUS3827</name>
</gene>